<keyword evidence="6" id="KW-1185">Reference proteome</keyword>
<name>A0A6B0VPF0_9EURY</name>
<keyword evidence="4" id="KW-0862">Zinc</keyword>
<comment type="caution">
    <text evidence="5">The sequence shown here is derived from an EMBL/GenBank/DDBJ whole genome shotgun (WGS) entry which is preliminary data.</text>
</comment>
<gene>
    <name evidence="5" type="ORF">GS429_13200</name>
</gene>
<dbReference type="GO" id="GO:0046872">
    <property type="term" value="F:metal ion binding"/>
    <property type="evidence" value="ECO:0007669"/>
    <property type="project" value="UniProtKB-KW"/>
</dbReference>
<dbReference type="PANTHER" id="PTHR37418">
    <property type="entry name" value="3-KETO-5-AMINOHEXANOATE CLEAVAGE ENZYME-RELATED"/>
    <property type="match status" value="1"/>
</dbReference>
<dbReference type="OrthoDB" id="299212at2157"/>
<protein>
    <submittedName>
        <fullName evidence="5">3-keto-5-aminohexanoate cleavage protein</fullName>
    </submittedName>
</protein>
<dbReference type="Gene3D" id="3.20.20.70">
    <property type="entry name" value="Aldolase class I"/>
    <property type="match status" value="1"/>
</dbReference>
<dbReference type="AlphaFoldDB" id="A0A6B0VPF0"/>
<organism evidence="5 6">
    <name type="scientific">Natronorubrum halalkaliphilum</name>
    <dbReference type="NCBI Taxonomy" id="2691917"/>
    <lineage>
        <taxon>Archaea</taxon>
        <taxon>Methanobacteriati</taxon>
        <taxon>Methanobacteriota</taxon>
        <taxon>Stenosarchaea group</taxon>
        <taxon>Halobacteria</taxon>
        <taxon>Halobacteriales</taxon>
        <taxon>Natrialbaceae</taxon>
        <taxon>Natronorubrum</taxon>
    </lineage>
</organism>
<sequence length="282" mass="31659">MVYEGFQDYYDKKMILSVATTGGLHGKEANPNLPTQPEEVAEDVAACEEAGASIVHLHARDENHEDTKSVDRFQELRDAIDERCDDIIVNFTTGGGYPREERIKPILDVEPRPDIATIDVGPLNFGKDTVRNYSRGQNEEFAEKMAEHGVKPELEIFHPGHFTEVNHLVEEGFLEKPYWCTLILGMQTGTIPHPRNLINLVDNLPDDAEWQCLAVGRHQLPLTTMGILLGGHVRVGLEDNVYYKKGELAESNEQLVKRTARIANELQRPIATPDEARDILGL</sequence>
<dbReference type="InterPro" id="IPR013785">
    <property type="entry name" value="Aldolase_TIM"/>
</dbReference>
<evidence type="ECO:0000313" key="5">
    <source>
        <dbReference type="EMBL" id="MXV63007.1"/>
    </source>
</evidence>
<reference evidence="5 6" key="1">
    <citation type="submission" date="2020-01" db="EMBL/GenBank/DDBJ databases">
        <title>Natronorubrum sp. JWXQ-INN 674 isolated from Inner Mongolia Autonomous Region of China.</title>
        <authorList>
            <person name="Xue Q."/>
        </authorList>
    </citation>
    <scope>NUCLEOTIDE SEQUENCE [LARGE SCALE GENOMIC DNA]</scope>
    <source>
        <strain evidence="5 6">JWXQ-INN-674</strain>
    </source>
</reference>
<evidence type="ECO:0000256" key="4">
    <source>
        <dbReference type="ARBA" id="ARBA00022833"/>
    </source>
</evidence>
<proteinExistence type="predicted"/>
<keyword evidence="3" id="KW-0479">Metal-binding</keyword>
<accession>A0A6B0VPF0</accession>
<evidence type="ECO:0000256" key="1">
    <source>
        <dbReference type="ARBA" id="ARBA00001947"/>
    </source>
</evidence>
<dbReference type="Pfam" id="PF05853">
    <property type="entry name" value="BKACE"/>
    <property type="match status" value="1"/>
</dbReference>
<dbReference type="PANTHER" id="PTHR37418:SF2">
    <property type="entry name" value="3-KETO-5-AMINOHEXANOATE CLEAVAGE ENZYME"/>
    <property type="match status" value="1"/>
</dbReference>
<dbReference type="GO" id="GO:0043720">
    <property type="term" value="F:3-keto-5-aminohexanoate cleavage activity"/>
    <property type="evidence" value="ECO:0007669"/>
    <property type="project" value="InterPro"/>
</dbReference>
<dbReference type="EMBL" id="WUYX01000039">
    <property type="protein sequence ID" value="MXV63007.1"/>
    <property type="molecule type" value="Genomic_DNA"/>
</dbReference>
<keyword evidence="2" id="KW-0808">Transferase</keyword>
<dbReference type="Proteomes" id="UP000434101">
    <property type="component" value="Unassembled WGS sequence"/>
</dbReference>
<evidence type="ECO:0000256" key="2">
    <source>
        <dbReference type="ARBA" id="ARBA00022679"/>
    </source>
</evidence>
<evidence type="ECO:0000313" key="6">
    <source>
        <dbReference type="Proteomes" id="UP000434101"/>
    </source>
</evidence>
<evidence type="ECO:0000256" key="3">
    <source>
        <dbReference type="ARBA" id="ARBA00022723"/>
    </source>
</evidence>
<dbReference type="InterPro" id="IPR008567">
    <property type="entry name" value="BKACE"/>
</dbReference>
<dbReference type="RefSeq" id="WP_160065842.1">
    <property type="nucleotide sequence ID" value="NZ_WUYX01000039.1"/>
</dbReference>
<comment type="cofactor">
    <cofactor evidence="1">
        <name>Zn(2+)</name>
        <dbReference type="ChEBI" id="CHEBI:29105"/>
    </cofactor>
</comment>